<evidence type="ECO:0000256" key="8">
    <source>
        <dbReference type="ARBA" id="ARBA00044946"/>
    </source>
</evidence>
<feature type="transmembrane region" description="Helical" evidence="10">
    <location>
        <begin position="394"/>
        <end position="413"/>
    </location>
</feature>
<feature type="chain" id="PRO_5043643507" description="Transmembrane protein 87A" evidence="11">
    <location>
        <begin position="25"/>
        <end position="542"/>
    </location>
</feature>
<reference evidence="14" key="1">
    <citation type="journal article" date="2024" name="Gigascience">
        <title>Chromosome-level genome of the poultry shaft louse Menopon gallinae provides insight into the host-switching and adaptive evolution of parasitic lice.</title>
        <authorList>
            <person name="Xu Y."/>
            <person name="Ma L."/>
            <person name="Liu S."/>
            <person name="Liang Y."/>
            <person name="Liu Q."/>
            <person name="He Z."/>
            <person name="Tian L."/>
            <person name="Duan Y."/>
            <person name="Cai W."/>
            <person name="Li H."/>
            <person name="Song F."/>
        </authorList>
    </citation>
    <scope>NUCLEOTIDE SEQUENCE</scope>
    <source>
        <strain evidence="14">Cailab_2023a</strain>
    </source>
</reference>
<feature type="region of interest" description="Disordered" evidence="9">
    <location>
        <begin position="124"/>
        <end position="145"/>
    </location>
</feature>
<evidence type="ECO:0000313" key="14">
    <source>
        <dbReference type="EMBL" id="KAL0267330.1"/>
    </source>
</evidence>
<feature type="domain" description="TMEM87A/B GOLD" evidence="13">
    <location>
        <begin position="26"/>
        <end position="186"/>
    </location>
</feature>
<dbReference type="Pfam" id="PF21901">
    <property type="entry name" value="TMEM87A-B_GOLD"/>
    <property type="match status" value="1"/>
</dbReference>
<feature type="transmembrane region" description="Helical" evidence="10">
    <location>
        <begin position="241"/>
        <end position="258"/>
    </location>
</feature>
<dbReference type="EMBL" id="JARGDH010000005">
    <property type="protein sequence ID" value="KAL0267330.1"/>
    <property type="molecule type" value="Genomic_DNA"/>
</dbReference>
<dbReference type="InterPro" id="IPR009637">
    <property type="entry name" value="GPR107/GPR108-like"/>
</dbReference>
<evidence type="ECO:0000259" key="12">
    <source>
        <dbReference type="Pfam" id="PF06814"/>
    </source>
</evidence>
<evidence type="ECO:0000256" key="3">
    <source>
        <dbReference type="ARBA" id="ARBA00022729"/>
    </source>
</evidence>
<evidence type="ECO:0000256" key="7">
    <source>
        <dbReference type="ARBA" id="ARBA00023180"/>
    </source>
</evidence>
<comment type="caution">
    <text evidence="14">The sequence shown here is derived from an EMBL/GenBank/DDBJ whole genome shotgun (WGS) entry which is preliminary data.</text>
</comment>
<keyword evidence="7" id="KW-0325">Glycoprotein</keyword>
<evidence type="ECO:0008006" key="15">
    <source>
        <dbReference type="Google" id="ProtNLM"/>
    </source>
</evidence>
<protein>
    <recommendedName>
        <fullName evidence="15">Transmembrane protein 87A</fullName>
    </recommendedName>
</protein>
<dbReference type="PANTHER" id="PTHR21229:SF1">
    <property type="entry name" value="GH17801P"/>
    <property type="match status" value="1"/>
</dbReference>
<comment type="subcellular location">
    <subcellularLocation>
        <location evidence="1">Golgi apparatus membrane</location>
        <topology evidence="1">Multi-pass membrane protein</topology>
    </subcellularLocation>
</comment>
<feature type="transmembrane region" description="Helical" evidence="10">
    <location>
        <begin position="316"/>
        <end position="337"/>
    </location>
</feature>
<evidence type="ECO:0000256" key="6">
    <source>
        <dbReference type="ARBA" id="ARBA00023136"/>
    </source>
</evidence>
<feature type="transmembrane region" description="Helical" evidence="10">
    <location>
        <begin position="349"/>
        <end position="373"/>
    </location>
</feature>
<dbReference type="GO" id="GO:0000139">
    <property type="term" value="C:Golgi membrane"/>
    <property type="evidence" value="ECO:0007669"/>
    <property type="project" value="UniProtKB-SubCell"/>
</dbReference>
<name>A0AAW2HC73_9NEOP</name>
<keyword evidence="5" id="KW-0333">Golgi apparatus</keyword>
<evidence type="ECO:0000256" key="1">
    <source>
        <dbReference type="ARBA" id="ARBA00004653"/>
    </source>
</evidence>
<evidence type="ECO:0000256" key="11">
    <source>
        <dbReference type="SAM" id="SignalP"/>
    </source>
</evidence>
<keyword evidence="4 10" id="KW-1133">Transmembrane helix</keyword>
<dbReference type="Pfam" id="PF06814">
    <property type="entry name" value="GOST_TM"/>
    <property type="match status" value="1"/>
</dbReference>
<feature type="transmembrane region" description="Helical" evidence="10">
    <location>
        <begin position="293"/>
        <end position="309"/>
    </location>
</feature>
<feature type="signal peptide" evidence="11">
    <location>
        <begin position="1"/>
        <end position="24"/>
    </location>
</feature>
<evidence type="ECO:0000256" key="5">
    <source>
        <dbReference type="ARBA" id="ARBA00023034"/>
    </source>
</evidence>
<dbReference type="InterPro" id="IPR053937">
    <property type="entry name" value="GOST_TM"/>
</dbReference>
<proteinExistence type="inferred from homology"/>
<dbReference type="InterPro" id="IPR054101">
    <property type="entry name" value="TMEM87A/B_GOLD"/>
</dbReference>
<accession>A0AAW2HC73</accession>
<keyword evidence="6 10" id="KW-0472">Membrane</keyword>
<evidence type="ECO:0000256" key="10">
    <source>
        <dbReference type="SAM" id="Phobius"/>
    </source>
</evidence>
<dbReference type="GO" id="GO:0042147">
    <property type="term" value="P:retrograde transport, endosome to Golgi"/>
    <property type="evidence" value="ECO:0007669"/>
    <property type="project" value="TreeGrafter"/>
</dbReference>
<feature type="domain" description="GOST seven transmembrane" evidence="12">
    <location>
        <begin position="212"/>
        <end position="457"/>
    </location>
</feature>
<feature type="transmembrane region" description="Helical" evidence="10">
    <location>
        <begin position="433"/>
        <end position="450"/>
    </location>
</feature>
<gene>
    <name evidence="14" type="ORF">PYX00_009627</name>
</gene>
<evidence type="ECO:0000256" key="9">
    <source>
        <dbReference type="SAM" id="MobiDB-lite"/>
    </source>
</evidence>
<sequence>MLSFFGFFSVTIFFLLGRKYLASAYPEEGKWNHVLNEATSGISIPKTLYAGSQLFIQIHCTADPGDSKVVINWYVAELECWNDPILFEDIDKFQQNSPKTAQQEVHANCSGNIMLERIEISEGKGPPELDSKTLPGVKGQPADLDASSKHKREVESVMKSTNLKQGTDRALFTFPKDGYYTLILMIRGSKFTAEVQVEMLGKYGYLSAADWPLLPFYGAMCLVYAIFGLAWLIVSFCQWRDLLRIQFWIGAVILLGMLEKATFYAEYQTINSTGVSVKPVVLLAEWVSCGKRTLARMLVIIVSLGFGIVKPRLGSMLHRLVGTGAIYFILAVVESYIRVMHPENDPSNQLFIASIPLALLDSIICWWIFTALIQTTRTLRLRRNLVKLNLYRHFTNTLIFAVLASVVFMLYSIKAYRLAICVTDWKELWVNEAYWHILFSVILLVIMILWRPTNNNQRYAFTPLLDAADDDEEEDQFVSDAYGVKMRTHSRANSPKPKPSTDSDILKWVDENIPSAGMETVLTTMDSEEEIVTAKFEVSKMQ</sequence>
<dbReference type="PANTHER" id="PTHR21229">
    <property type="entry name" value="LUNG SEVEN TRANSMEMBRANE RECEPTOR"/>
    <property type="match status" value="1"/>
</dbReference>
<dbReference type="AlphaFoldDB" id="A0AAW2HC73"/>
<keyword evidence="3 11" id="KW-0732">Signal</keyword>
<dbReference type="GO" id="GO:0005829">
    <property type="term" value="C:cytosol"/>
    <property type="evidence" value="ECO:0007669"/>
    <property type="project" value="GOC"/>
</dbReference>
<evidence type="ECO:0000256" key="4">
    <source>
        <dbReference type="ARBA" id="ARBA00022989"/>
    </source>
</evidence>
<evidence type="ECO:0000259" key="13">
    <source>
        <dbReference type="Pfam" id="PF21901"/>
    </source>
</evidence>
<organism evidence="14">
    <name type="scientific">Menopon gallinae</name>
    <name type="common">poultry shaft louse</name>
    <dbReference type="NCBI Taxonomy" id="328185"/>
    <lineage>
        <taxon>Eukaryota</taxon>
        <taxon>Metazoa</taxon>
        <taxon>Ecdysozoa</taxon>
        <taxon>Arthropoda</taxon>
        <taxon>Hexapoda</taxon>
        <taxon>Insecta</taxon>
        <taxon>Pterygota</taxon>
        <taxon>Neoptera</taxon>
        <taxon>Paraneoptera</taxon>
        <taxon>Psocodea</taxon>
        <taxon>Troctomorpha</taxon>
        <taxon>Phthiraptera</taxon>
        <taxon>Amblycera</taxon>
        <taxon>Menoponidae</taxon>
        <taxon>Menopon</taxon>
    </lineage>
</organism>
<keyword evidence="2 10" id="KW-0812">Transmembrane</keyword>
<comment type="similarity">
    <text evidence="8">Belongs to the LU7TM family. TMEM87 subfamily.</text>
</comment>
<evidence type="ECO:0000256" key="2">
    <source>
        <dbReference type="ARBA" id="ARBA00022692"/>
    </source>
</evidence>
<feature type="transmembrane region" description="Helical" evidence="10">
    <location>
        <begin position="214"/>
        <end position="234"/>
    </location>
</feature>